<dbReference type="Pfam" id="PF11967">
    <property type="entry name" value="RecO_N"/>
    <property type="match status" value="1"/>
</dbReference>
<evidence type="ECO:0000313" key="8">
    <source>
        <dbReference type="EMBL" id="CAB4556606.1"/>
    </source>
</evidence>
<evidence type="ECO:0000256" key="1">
    <source>
        <dbReference type="ARBA" id="ARBA00007452"/>
    </source>
</evidence>
<dbReference type="Gene3D" id="2.40.50.140">
    <property type="entry name" value="Nucleic acid-binding proteins"/>
    <property type="match status" value="1"/>
</dbReference>
<dbReference type="Gene3D" id="1.20.1440.120">
    <property type="entry name" value="Recombination protein O, C-terminal domain"/>
    <property type="match status" value="1"/>
</dbReference>
<name>A0A6J6CZQ8_9ZZZZ</name>
<dbReference type="GO" id="GO:0043590">
    <property type="term" value="C:bacterial nucleoid"/>
    <property type="evidence" value="ECO:0007669"/>
    <property type="project" value="TreeGrafter"/>
</dbReference>
<evidence type="ECO:0000256" key="4">
    <source>
        <dbReference type="ARBA" id="ARBA00023172"/>
    </source>
</evidence>
<keyword evidence="4" id="KW-0233">DNA recombination</keyword>
<accession>A0A6J6CZQ8</accession>
<dbReference type="PANTHER" id="PTHR33991:SF1">
    <property type="entry name" value="DNA REPAIR PROTEIN RECO"/>
    <property type="match status" value="1"/>
</dbReference>
<proteinExistence type="inferred from homology"/>
<evidence type="ECO:0000256" key="6">
    <source>
        <dbReference type="ARBA" id="ARBA00033409"/>
    </source>
</evidence>
<protein>
    <recommendedName>
        <fullName evidence="2">DNA repair protein RecO</fullName>
    </recommendedName>
    <alternativeName>
        <fullName evidence="6">Recombination protein O</fullName>
    </alternativeName>
</protein>
<dbReference type="Pfam" id="PF02565">
    <property type="entry name" value="RecO_C"/>
    <property type="match status" value="1"/>
</dbReference>
<evidence type="ECO:0000256" key="3">
    <source>
        <dbReference type="ARBA" id="ARBA00022763"/>
    </source>
</evidence>
<sequence>MANPLYRDTGVVLRTYKLGEADRIVVVLTEHHGKVRAVAKGVRKTMSKFGARLEPLSHVRLLMYQGRELDIVSQADSVETLAPLVGDLDHLTNGLAIVEAVDQITLDREPAPHVYRMLVGALRTVAERSGPLVVPAFYWKLLASEGVRPELDECVRCGATEPLVAFDVTEGGVLCRSCRTGAPISADALEVTRMILGGRLNEALDLPPSPITHEVAGHANRALEHHLERRLRTVAMFEAH</sequence>
<dbReference type="HAMAP" id="MF_00201">
    <property type="entry name" value="RecO"/>
    <property type="match status" value="1"/>
</dbReference>
<evidence type="ECO:0000259" key="7">
    <source>
        <dbReference type="Pfam" id="PF11967"/>
    </source>
</evidence>
<evidence type="ECO:0000256" key="2">
    <source>
        <dbReference type="ARBA" id="ARBA00021310"/>
    </source>
</evidence>
<dbReference type="InterPro" id="IPR003717">
    <property type="entry name" value="RecO"/>
</dbReference>
<dbReference type="InterPro" id="IPR042242">
    <property type="entry name" value="RecO_C"/>
</dbReference>
<feature type="domain" description="DNA replication/recombination mediator RecO N-terminal" evidence="7">
    <location>
        <begin position="5"/>
        <end position="80"/>
    </location>
</feature>
<dbReference type="SUPFAM" id="SSF50249">
    <property type="entry name" value="Nucleic acid-binding proteins"/>
    <property type="match status" value="1"/>
</dbReference>
<comment type="similarity">
    <text evidence="1">Belongs to the RecO family.</text>
</comment>
<dbReference type="InterPro" id="IPR037278">
    <property type="entry name" value="ARFGAP/RecO"/>
</dbReference>
<gene>
    <name evidence="8" type="ORF">UFOPK1493_01451</name>
</gene>
<dbReference type="GO" id="GO:0006302">
    <property type="term" value="P:double-strand break repair"/>
    <property type="evidence" value="ECO:0007669"/>
    <property type="project" value="TreeGrafter"/>
</dbReference>
<dbReference type="Gene3D" id="6.20.220.20">
    <property type="entry name" value="Recombination protein O, zinc-binding domain"/>
    <property type="match status" value="1"/>
</dbReference>
<dbReference type="PANTHER" id="PTHR33991">
    <property type="entry name" value="DNA REPAIR PROTEIN RECO"/>
    <property type="match status" value="1"/>
</dbReference>
<dbReference type="GO" id="GO:0006310">
    <property type="term" value="P:DNA recombination"/>
    <property type="evidence" value="ECO:0007669"/>
    <property type="project" value="UniProtKB-KW"/>
</dbReference>
<organism evidence="8">
    <name type="scientific">freshwater metagenome</name>
    <dbReference type="NCBI Taxonomy" id="449393"/>
    <lineage>
        <taxon>unclassified sequences</taxon>
        <taxon>metagenomes</taxon>
        <taxon>ecological metagenomes</taxon>
    </lineage>
</organism>
<dbReference type="SUPFAM" id="SSF57863">
    <property type="entry name" value="ArfGap/RecO-like zinc finger"/>
    <property type="match status" value="1"/>
</dbReference>
<dbReference type="InterPro" id="IPR012340">
    <property type="entry name" value="NA-bd_OB-fold"/>
</dbReference>
<keyword evidence="3" id="KW-0227">DNA damage</keyword>
<keyword evidence="5" id="KW-0234">DNA repair</keyword>
<dbReference type="NCBIfam" id="TIGR00613">
    <property type="entry name" value="reco"/>
    <property type="match status" value="1"/>
</dbReference>
<reference evidence="8" key="1">
    <citation type="submission" date="2020-05" db="EMBL/GenBank/DDBJ databases">
        <authorList>
            <person name="Chiriac C."/>
            <person name="Salcher M."/>
            <person name="Ghai R."/>
            <person name="Kavagutti S V."/>
        </authorList>
    </citation>
    <scope>NUCLEOTIDE SEQUENCE</scope>
</reference>
<dbReference type="EMBL" id="CAEZSR010000043">
    <property type="protein sequence ID" value="CAB4556606.1"/>
    <property type="molecule type" value="Genomic_DNA"/>
</dbReference>
<dbReference type="InterPro" id="IPR022572">
    <property type="entry name" value="DNA_rep/recomb_RecO_N"/>
</dbReference>
<evidence type="ECO:0000256" key="5">
    <source>
        <dbReference type="ARBA" id="ARBA00023204"/>
    </source>
</evidence>
<dbReference type="AlphaFoldDB" id="A0A6J6CZQ8"/>